<protein>
    <submittedName>
        <fullName evidence="8">Peptidase S8/S53 domain-containing protein</fullName>
    </submittedName>
</protein>
<evidence type="ECO:0000256" key="1">
    <source>
        <dbReference type="ARBA" id="ARBA00011073"/>
    </source>
</evidence>
<dbReference type="Pfam" id="PF00082">
    <property type="entry name" value="Peptidase_S8"/>
    <property type="match status" value="1"/>
</dbReference>
<dbReference type="GO" id="GO:0004252">
    <property type="term" value="F:serine-type endopeptidase activity"/>
    <property type="evidence" value="ECO:0007669"/>
    <property type="project" value="InterPro"/>
</dbReference>
<dbReference type="PANTHER" id="PTHR43806:SF66">
    <property type="entry name" value="SERIN ENDOPEPTIDASE"/>
    <property type="match status" value="1"/>
</dbReference>
<comment type="similarity">
    <text evidence="1 5">Belongs to the peptidase S8 family.</text>
</comment>
<evidence type="ECO:0000256" key="6">
    <source>
        <dbReference type="SAM" id="SignalP"/>
    </source>
</evidence>
<dbReference type="GO" id="GO:0005615">
    <property type="term" value="C:extracellular space"/>
    <property type="evidence" value="ECO:0007669"/>
    <property type="project" value="TreeGrafter"/>
</dbReference>
<keyword evidence="3" id="KW-0378">Hydrolase</keyword>
<feature type="non-terminal residue" evidence="8">
    <location>
        <position position="412"/>
    </location>
</feature>
<accession>A0A433A0X3</accession>
<dbReference type="PANTHER" id="PTHR43806">
    <property type="entry name" value="PEPTIDASE S8"/>
    <property type="match status" value="1"/>
</dbReference>
<dbReference type="EMBL" id="RBNI01022573">
    <property type="protein sequence ID" value="RUO96223.1"/>
    <property type="molecule type" value="Genomic_DNA"/>
</dbReference>
<comment type="caution">
    <text evidence="5">Lacks conserved residue(s) required for the propagation of feature annotation.</text>
</comment>
<keyword evidence="6" id="KW-0732">Signal</keyword>
<organism evidence="8 9">
    <name type="scientific">Jimgerdemannia flammicorona</name>
    <dbReference type="NCBI Taxonomy" id="994334"/>
    <lineage>
        <taxon>Eukaryota</taxon>
        <taxon>Fungi</taxon>
        <taxon>Fungi incertae sedis</taxon>
        <taxon>Mucoromycota</taxon>
        <taxon>Mucoromycotina</taxon>
        <taxon>Endogonomycetes</taxon>
        <taxon>Endogonales</taxon>
        <taxon>Endogonaceae</taxon>
        <taxon>Jimgerdemannia</taxon>
    </lineage>
</organism>
<comment type="caution">
    <text evidence="8">The sequence shown here is derived from an EMBL/GenBank/DDBJ whole genome shotgun (WGS) entry which is preliminary data.</text>
</comment>
<evidence type="ECO:0000259" key="7">
    <source>
        <dbReference type="Pfam" id="PF00082"/>
    </source>
</evidence>
<sequence length="412" mass="44039">MKITIISMAICLLVVSNTEAVAPIHFNRAAGRDVIHNCYIVEMSELAGGPSRHFQVKAEGKGHSIRVHQEYTSNVFQGVSVEFQNDADIKEYVNDPHVKAVWPVHKIPGPRLMKNYKPEGGNRSISYDAHILTGVDRVHKELGFRGKGVKIGVIDTGIYWKHPAFGACYKTKGCRIAYGYDFVGDNFSSANPNPQPDSDPFDNCSAGHGTHTAGIIGANAMHITKPAPIAPFVGVAPEATIGAYRIFGCAADSTRSDIVIQAMLRAAADKMDIISMSIGENSGWSEEVDAILASRLTKQGHIVVISMGNNGGNGFFLGNSPGTTTDGFGVGSIDNLQTFEYLISDEAKNQYGYLYGVKFGGPFPNITAEIVVNNPTAVDDDGCTKLNVNPKGKVIIFSLGPACGTAVKCGLA</sequence>
<gene>
    <name evidence="8" type="ORF">BC936DRAFT_142399</name>
</gene>
<dbReference type="Gene3D" id="3.40.50.200">
    <property type="entry name" value="Peptidase S8/S53 domain"/>
    <property type="match status" value="1"/>
</dbReference>
<reference evidence="8 9" key="1">
    <citation type="journal article" date="2018" name="New Phytol.">
        <title>Phylogenomics of Endogonaceae and evolution of mycorrhizas within Mucoromycota.</title>
        <authorList>
            <person name="Chang Y."/>
            <person name="Desiro A."/>
            <person name="Na H."/>
            <person name="Sandor L."/>
            <person name="Lipzen A."/>
            <person name="Clum A."/>
            <person name="Barry K."/>
            <person name="Grigoriev I.V."/>
            <person name="Martin F.M."/>
            <person name="Stajich J.E."/>
            <person name="Smith M.E."/>
            <person name="Bonito G."/>
            <person name="Spatafora J.W."/>
        </authorList>
    </citation>
    <scope>NUCLEOTIDE SEQUENCE [LARGE SCALE GENOMIC DNA]</scope>
    <source>
        <strain evidence="8 9">GMNB39</strain>
    </source>
</reference>
<dbReference type="InterPro" id="IPR000209">
    <property type="entry name" value="Peptidase_S8/S53_dom"/>
</dbReference>
<dbReference type="InterPro" id="IPR023827">
    <property type="entry name" value="Peptidase_S8_Asp-AS"/>
</dbReference>
<dbReference type="OrthoDB" id="206201at2759"/>
<dbReference type="SUPFAM" id="SSF52743">
    <property type="entry name" value="Subtilisin-like"/>
    <property type="match status" value="1"/>
</dbReference>
<dbReference type="Proteomes" id="UP000268093">
    <property type="component" value="Unassembled WGS sequence"/>
</dbReference>
<feature type="domain" description="Peptidase S8/S53" evidence="7">
    <location>
        <begin position="146"/>
        <end position="349"/>
    </location>
</feature>
<dbReference type="InterPro" id="IPR015500">
    <property type="entry name" value="Peptidase_S8_subtilisin-rel"/>
</dbReference>
<evidence type="ECO:0000256" key="4">
    <source>
        <dbReference type="ARBA" id="ARBA00022825"/>
    </source>
</evidence>
<evidence type="ECO:0000256" key="2">
    <source>
        <dbReference type="ARBA" id="ARBA00022670"/>
    </source>
</evidence>
<evidence type="ECO:0000313" key="9">
    <source>
        <dbReference type="Proteomes" id="UP000268093"/>
    </source>
</evidence>
<dbReference type="InterPro" id="IPR036852">
    <property type="entry name" value="Peptidase_S8/S53_dom_sf"/>
</dbReference>
<feature type="signal peptide" evidence="6">
    <location>
        <begin position="1"/>
        <end position="20"/>
    </location>
</feature>
<evidence type="ECO:0000313" key="8">
    <source>
        <dbReference type="EMBL" id="RUO96223.1"/>
    </source>
</evidence>
<dbReference type="PRINTS" id="PR00723">
    <property type="entry name" value="SUBTILISIN"/>
</dbReference>
<keyword evidence="2" id="KW-0645">Protease</keyword>
<keyword evidence="9" id="KW-1185">Reference proteome</keyword>
<dbReference type="GO" id="GO:0006508">
    <property type="term" value="P:proteolysis"/>
    <property type="evidence" value="ECO:0007669"/>
    <property type="project" value="UniProtKB-KW"/>
</dbReference>
<dbReference type="PROSITE" id="PS51892">
    <property type="entry name" value="SUBTILASE"/>
    <property type="match status" value="1"/>
</dbReference>
<feature type="chain" id="PRO_5019225576" evidence="6">
    <location>
        <begin position="21"/>
        <end position="412"/>
    </location>
</feature>
<keyword evidence="4" id="KW-0720">Serine protease</keyword>
<evidence type="ECO:0000256" key="5">
    <source>
        <dbReference type="PROSITE-ProRule" id="PRU01240"/>
    </source>
</evidence>
<name>A0A433A0X3_9FUNG</name>
<dbReference type="PROSITE" id="PS00136">
    <property type="entry name" value="SUBTILASE_ASP"/>
    <property type="match status" value="1"/>
</dbReference>
<dbReference type="AlphaFoldDB" id="A0A433A0X3"/>
<dbReference type="InterPro" id="IPR050131">
    <property type="entry name" value="Peptidase_S8_subtilisin-like"/>
</dbReference>
<proteinExistence type="inferred from homology"/>
<evidence type="ECO:0000256" key="3">
    <source>
        <dbReference type="ARBA" id="ARBA00022801"/>
    </source>
</evidence>